<feature type="region of interest" description="Disordered" evidence="1">
    <location>
        <begin position="1"/>
        <end position="91"/>
    </location>
</feature>
<organism evidence="2">
    <name type="scientific">uncultured Chloroflexia bacterium</name>
    <dbReference type="NCBI Taxonomy" id="1672391"/>
    <lineage>
        <taxon>Bacteria</taxon>
        <taxon>Bacillati</taxon>
        <taxon>Chloroflexota</taxon>
        <taxon>Chloroflexia</taxon>
        <taxon>environmental samples</taxon>
    </lineage>
</organism>
<protein>
    <submittedName>
        <fullName evidence="2">Uncharacterized protein</fullName>
    </submittedName>
</protein>
<feature type="compositionally biased region" description="Basic and acidic residues" evidence="1">
    <location>
        <begin position="65"/>
        <end position="80"/>
    </location>
</feature>
<dbReference type="EMBL" id="CADCTK010001116">
    <property type="protein sequence ID" value="CAA9299094.1"/>
    <property type="molecule type" value="Genomic_DNA"/>
</dbReference>
<feature type="compositionally biased region" description="Basic and acidic residues" evidence="1">
    <location>
        <begin position="34"/>
        <end position="56"/>
    </location>
</feature>
<gene>
    <name evidence="2" type="ORF">AVDCRST_MAG26-4662</name>
</gene>
<dbReference type="AlphaFoldDB" id="A0A6J4KA73"/>
<feature type="non-terminal residue" evidence="2">
    <location>
        <position position="1"/>
    </location>
</feature>
<evidence type="ECO:0000313" key="2">
    <source>
        <dbReference type="EMBL" id="CAA9299094.1"/>
    </source>
</evidence>
<sequence length="91" mass="9712">GGSGERGREGAQGSQGRGRHPRPADPGFDLQGRALRDFELPRLDRWRGTDGPERGRRAVQGQSRTGREDGQAGRKDHPEAAQRGNAGGGTV</sequence>
<feature type="non-terminal residue" evidence="2">
    <location>
        <position position="91"/>
    </location>
</feature>
<name>A0A6J4KA73_9CHLR</name>
<proteinExistence type="predicted"/>
<reference evidence="2" key="1">
    <citation type="submission" date="2020-02" db="EMBL/GenBank/DDBJ databases">
        <authorList>
            <person name="Meier V. D."/>
        </authorList>
    </citation>
    <scope>NUCLEOTIDE SEQUENCE</scope>
    <source>
        <strain evidence="2">AVDCRST_MAG26</strain>
    </source>
</reference>
<accession>A0A6J4KA73</accession>
<evidence type="ECO:0000256" key="1">
    <source>
        <dbReference type="SAM" id="MobiDB-lite"/>
    </source>
</evidence>